<dbReference type="Pfam" id="PF02518">
    <property type="entry name" value="HATPase_c"/>
    <property type="match status" value="1"/>
</dbReference>
<dbReference type="InterPro" id="IPR036641">
    <property type="entry name" value="HPT_dom_sf"/>
</dbReference>
<evidence type="ECO:0000259" key="8">
    <source>
        <dbReference type="PROSITE" id="PS50112"/>
    </source>
</evidence>
<dbReference type="SMART" id="SM00388">
    <property type="entry name" value="HisKA"/>
    <property type="match status" value="1"/>
</dbReference>
<dbReference type="Gene3D" id="3.30.565.10">
    <property type="entry name" value="Histidine kinase-like ATPase, C-terminal domain"/>
    <property type="match status" value="1"/>
</dbReference>
<feature type="signal peptide" evidence="5">
    <location>
        <begin position="1"/>
        <end position="35"/>
    </location>
</feature>
<dbReference type="PANTHER" id="PTHR45339">
    <property type="entry name" value="HYBRID SIGNAL TRANSDUCTION HISTIDINE KINASE J"/>
    <property type="match status" value="1"/>
</dbReference>
<dbReference type="PROSITE" id="PS50112">
    <property type="entry name" value="PAS"/>
    <property type="match status" value="2"/>
</dbReference>
<dbReference type="Pfam" id="PF00072">
    <property type="entry name" value="Response_reg"/>
    <property type="match status" value="1"/>
</dbReference>
<protein>
    <recommendedName>
        <fullName evidence="2">histidine kinase</fullName>
        <ecNumber evidence="2">2.7.13.3</ecNumber>
    </recommendedName>
</protein>
<feature type="chain" id="PRO_5047258120" description="histidine kinase" evidence="5">
    <location>
        <begin position="36"/>
        <end position="1435"/>
    </location>
</feature>
<dbReference type="NCBIfam" id="TIGR00229">
    <property type="entry name" value="sensory_box"/>
    <property type="match status" value="1"/>
</dbReference>
<dbReference type="InterPro" id="IPR013656">
    <property type="entry name" value="PAS_4"/>
</dbReference>
<dbReference type="SMART" id="SM00448">
    <property type="entry name" value="REC"/>
    <property type="match status" value="1"/>
</dbReference>
<evidence type="ECO:0000259" key="7">
    <source>
        <dbReference type="PROSITE" id="PS50110"/>
    </source>
</evidence>
<dbReference type="EC" id="2.7.13.3" evidence="2"/>
<keyword evidence="5" id="KW-0732">Signal</keyword>
<dbReference type="CDD" id="cd16922">
    <property type="entry name" value="HATPase_EvgS-ArcB-TorS-like"/>
    <property type="match status" value="1"/>
</dbReference>
<keyword evidence="3 4" id="KW-0597">Phosphoprotein</keyword>
<dbReference type="PRINTS" id="PR00344">
    <property type="entry name" value="BCTRLSENSOR"/>
</dbReference>
<dbReference type="CDD" id="cd00130">
    <property type="entry name" value="PAS"/>
    <property type="match status" value="1"/>
</dbReference>
<dbReference type="InterPro" id="IPR003661">
    <property type="entry name" value="HisK_dim/P_dom"/>
</dbReference>
<dbReference type="InterPro" id="IPR036890">
    <property type="entry name" value="HATPase_C_sf"/>
</dbReference>
<feature type="domain" description="PAS" evidence="8">
    <location>
        <begin position="701"/>
        <end position="777"/>
    </location>
</feature>
<reference evidence="9 10" key="1">
    <citation type="submission" date="2023-07" db="EMBL/GenBank/DDBJ databases">
        <title>Sorghum-associated microbial communities from plants grown in Nebraska, USA.</title>
        <authorList>
            <person name="Schachtman D."/>
        </authorList>
    </citation>
    <scope>NUCLEOTIDE SEQUENCE [LARGE SCALE GENOMIC DNA]</scope>
    <source>
        <strain evidence="9 10">BE198</strain>
    </source>
</reference>
<evidence type="ECO:0000256" key="1">
    <source>
        <dbReference type="ARBA" id="ARBA00000085"/>
    </source>
</evidence>
<dbReference type="PROSITE" id="PS50110">
    <property type="entry name" value="RESPONSE_REGULATORY"/>
    <property type="match status" value="1"/>
</dbReference>
<comment type="catalytic activity">
    <reaction evidence="1">
        <text>ATP + protein L-histidine = ADP + protein N-phospho-L-histidine.</text>
        <dbReference type="EC" id="2.7.13.3"/>
    </reaction>
</comment>
<feature type="domain" description="Response regulatory" evidence="7">
    <location>
        <begin position="1206"/>
        <end position="1323"/>
    </location>
</feature>
<dbReference type="InterPro" id="IPR011006">
    <property type="entry name" value="CheY-like_superfamily"/>
</dbReference>
<dbReference type="SUPFAM" id="SSF52172">
    <property type="entry name" value="CheY-like"/>
    <property type="match status" value="1"/>
</dbReference>
<evidence type="ECO:0000256" key="3">
    <source>
        <dbReference type="ARBA" id="ARBA00022553"/>
    </source>
</evidence>
<comment type="caution">
    <text evidence="9">The sequence shown here is derived from an EMBL/GenBank/DDBJ whole genome shotgun (WGS) entry which is preliminary data.</text>
</comment>
<dbReference type="InterPro" id="IPR001638">
    <property type="entry name" value="Solute-binding_3/MltF_N"/>
</dbReference>
<feature type="domain" description="PAS" evidence="8">
    <location>
        <begin position="572"/>
        <end position="617"/>
    </location>
</feature>
<evidence type="ECO:0000313" key="10">
    <source>
        <dbReference type="Proteomes" id="UP001251524"/>
    </source>
</evidence>
<feature type="modified residue" description="4-aspartylphosphate" evidence="4">
    <location>
        <position position="1255"/>
    </location>
</feature>
<dbReference type="Pfam" id="PF00497">
    <property type="entry name" value="SBP_bac_3"/>
    <property type="match status" value="2"/>
</dbReference>
<dbReference type="SUPFAM" id="SSF55874">
    <property type="entry name" value="ATPase domain of HSP90 chaperone/DNA topoisomerase II/histidine kinase"/>
    <property type="match status" value="1"/>
</dbReference>
<accession>A0ABU1WCT1</accession>
<organism evidence="9 10">
    <name type="scientific">Lysobacter niastensis</name>
    <dbReference type="NCBI Taxonomy" id="380629"/>
    <lineage>
        <taxon>Bacteria</taxon>
        <taxon>Pseudomonadati</taxon>
        <taxon>Pseudomonadota</taxon>
        <taxon>Gammaproteobacteria</taxon>
        <taxon>Lysobacterales</taxon>
        <taxon>Lysobacteraceae</taxon>
        <taxon>Lysobacter</taxon>
    </lineage>
</organism>
<proteinExistence type="predicted"/>
<feature type="domain" description="Histidine kinase" evidence="6">
    <location>
        <begin position="850"/>
        <end position="1073"/>
    </location>
</feature>
<dbReference type="Gene3D" id="3.30.450.20">
    <property type="entry name" value="PAS domain"/>
    <property type="match status" value="2"/>
</dbReference>
<dbReference type="PANTHER" id="PTHR45339:SF5">
    <property type="entry name" value="HISTIDINE KINASE"/>
    <property type="match status" value="1"/>
</dbReference>
<dbReference type="SUPFAM" id="SSF55785">
    <property type="entry name" value="PYP-like sensor domain (PAS domain)"/>
    <property type="match status" value="2"/>
</dbReference>
<dbReference type="CDD" id="cd17546">
    <property type="entry name" value="REC_hyHK_CKI1_RcsC-like"/>
    <property type="match status" value="1"/>
</dbReference>
<dbReference type="InterPro" id="IPR036097">
    <property type="entry name" value="HisK_dim/P_sf"/>
</dbReference>
<dbReference type="SUPFAM" id="SSF47226">
    <property type="entry name" value="Histidine-containing phosphotransfer domain, HPT domain"/>
    <property type="match status" value="1"/>
</dbReference>
<dbReference type="SUPFAM" id="SSF47384">
    <property type="entry name" value="Homodimeric domain of signal transducing histidine kinase"/>
    <property type="match status" value="1"/>
</dbReference>
<dbReference type="Pfam" id="PF00512">
    <property type="entry name" value="HisKA"/>
    <property type="match status" value="1"/>
</dbReference>
<evidence type="ECO:0000256" key="5">
    <source>
        <dbReference type="SAM" id="SignalP"/>
    </source>
</evidence>
<evidence type="ECO:0000313" key="9">
    <source>
        <dbReference type="EMBL" id="MDR7135396.1"/>
    </source>
</evidence>
<dbReference type="Pfam" id="PF08448">
    <property type="entry name" value="PAS_4"/>
    <property type="match status" value="1"/>
</dbReference>
<dbReference type="InterPro" id="IPR001789">
    <property type="entry name" value="Sig_transdc_resp-reg_receiver"/>
</dbReference>
<dbReference type="SUPFAM" id="SSF53850">
    <property type="entry name" value="Periplasmic binding protein-like II"/>
    <property type="match status" value="2"/>
</dbReference>
<dbReference type="CDD" id="cd01007">
    <property type="entry name" value="PBP2_BvgS_HisK_like"/>
    <property type="match status" value="2"/>
</dbReference>
<dbReference type="Proteomes" id="UP001251524">
    <property type="component" value="Unassembled WGS sequence"/>
</dbReference>
<dbReference type="InterPro" id="IPR005467">
    <property type="entry name" value="His_kinase_dom"/>
</dbReference>
<dbReference type="RefSeq" id="WP_310063044.1">
    <property type="nucleotide sequence ID" value="NZ_JAVDVY010000002.1"/>
</dbReference>
<dbReference type="Gene3D" id="3.40.50.2300">
    <property type="match status" value="1"/>
</dbReference>
<sequence>MRRFFALRPIALRRCLVAGATVLMILCAGFHPASAQESRAPALTPSEESWRREHPVVHVGVFTGDHMPLETWLGGHPEGLGVDYARLLAARVGLRLEFHPYTDWGGMAFGDSKAAYDLLVAQPVTPERLKRFHLLRPYLSGYPMLVARKGDPRIRDDSDLTRARIVTERRFRHGAIEIARRYPKATLVYADDGREALDMVASGEGDAYVGITASRTLALLHRRQADDLSMLGPLDMPKVDIAPAVRRDRDMLAQLLRKAETTITLNELAQLRMRWGIASEENPSVASSGTLGATDRAWLNKLPALRMGYEIDRYPYSFADGQGEFDGLAADYVKILREKLGLRLQMVPAKDWGSLQRMVRANEVDLIAAGMTADFSAEDMSFSVPYEYFPEVIVARLYGPPIAKPSDLAGKTVAVREETDLVARLRTLLGRSKLVPVGSNEQGLAMVAREQADAYIGTLPAIDALIRSRYAGELRIVAPAGLDQELAIGVRPEYSALLPMISGQLNNLDEGEKQAIRSRWLTADYSYGVPWRWVLLGLAATALILGSIAFAYVRLHRASRARAVAERALGEQLDFQQALLENIPYPVFVKDAGGRYVAVNRAYETMFGCERDDLMGRPISDTRHVYGTDPDALHEADMALVSGGENARRELRIPLAGDGGRLHSIILWLHPFAIESDGRGLLGTVVDVSDIRAAEARARASEQRLSDITQAMPATVFQIRIGPGGDRQFTYVAGDVMGMLGMSAEQLTADEPALFARLHPDDQGLVARNVETAATTLRSMPAFDFRVRVNGQWRWLRTEGGTPRLLPDGPVEWSGYWIDTTQVHAQAQALAEAKTQAEAAATAKSAFLAMMSHEIRTPMAGVLGLIELLTRTRLDREQSQMLDMAQDSAKSLLQILDDTLDYSRIESGRLSVEAAPFDMRTLVDSVVGLFSARAKENNIRLYSILDWRLAMMFNGDAVRVRQVITNLLSNAIKFTEHGHVVLQVKLIGESQGDQHLRITLEDTGIGIEPDDLVRLFQPFTQAEDSTARRFGGTGLGLTISRRLAELMGGELSLESTPGVGTRAIFDLCLPVMRNLHPLPEFEGKTVALCVANDLRERELSNSLVALGFNLVEVVPTGLVEFEATDLDLLVIDADIDSSGLVRGKPHLRVADPSDVQGYPSDQATGILHGNPQLWHSVLDSCRAAFAVEPVGSLASKRASAKRHDVRIMVAEDHPSHRAVIARQLDHLGYPFVLAEDGEKALAELCDGHYDLLITDCHMPLMDGFTLTRELRSREGNGVHLPVIALSASALPEQIQRCREAGMDDFLAKPTQLDSLAAKLSAYLGTGVDGDLIEPVPVDGSQPLLHRLLAAYGDIGQVKELLRDLVEVTRSDLDMLDRLGQPGETPKHRELLHRIEGALSLIDLPERDQEQGDDSAARRNAILRRLENIESLLAKI</sequence>
<keyword evidence="10" id="KW-1185">Reference proteome</keyword>
<name>A0ABU1WCT1_9GAMM</name>
<dbReference type="InterPro" id="IPR003594">
    <property type="entry name" value="HATPase_dom"/>
</dbReference>
<gene>
    <name evidence="9" type="ORF">J2X06_002605</name>
</gene>
<dbReference type="InterPro" id="IPR000014">
    <property type="entry name" value="PAS"/>
</dbReference>
<dbReference type="PROSITE" id="PS50109">
    <property type="entry name" value="HIS_KIN"/>
    <property type="match status" value="1"/>
</dbReference>
<evidence type="ECO:0000259" key="6">
    <source>
        <dbReference type="PROSITE" id="PS50109"/>
    </source>
</evidence>
<evidence type="ECO:0000256" key="4">
    <source>
        <dbReference type="PROSITE-ProRule" id="PRU00169"/>
    </source>
</evidence>
<dbReference type="SMART" id="SM00062">
    <property type="entry name" value="PBPb"/>
    <property type="match status" value="2"/>
</dbReference>
<dbReference type="InterPro" id="IPR004358">
    <property type="entry name" value="Sig_transdc_His_kin-like_C"/>
</dbReference>
<dbReference type="EMBL" id="JAVDVY010000002">
    <property type="protein sequence ID" value="MDR7135396.1"/>
    <property type="molecule type" value="Genomic_DNA"/>
</dbReference>
<evidence type="ECO:0000256" key="2">
    <source>
        <dbReference type="ARBA" id="ARBA00012438"/>
    </source>
</evidence>
<dbReference type="InterPro" id="IPR035965">
    <property type="entry name" value="PAS-like_dom_sf"/>
</dbReference>
<dbReference type="SMART" id="SM00387">
    <property type="entry name" value="HATPase_c"/>
    <property type="match status" value="1"/>
</dbReference>
<dbReference type="SMART" id="SM00091">
    <property type="entry name" value="PAS"/>
    <property type="match status" value="2"/>
</dbReference>
<dbReference type="Gene3D" id="1.10.287.130">
    <property type="match status" value="1"/>
</dbReference>
<dbReference type="CDD" id="cd00082">
    <property type="entry name" value="HisKA"/>
    <property type="match status" value="1"/>
</dbReference>
<dbReference type="Gene3D" id="3.40.190.10">
    <property type="entry name" value="Periplasmic binding protein-like II"/>
    <property type="match status" value="4"/>
</dbReference>